<evidence type="ECO:0000256" key="4">
    <source>
        <dbReference type="ARBA" id="ARBA00004906"/>
    </source>
</evidence>
<dbReference type="EC" id="2.3.2.26" evidence="5"/>
<dbReference type="EMBL" id="JAFIRN010000012">
    <property type="protein sequence ID" value="KAG5838518.1"/>
    <property type="molecule type" value="Genomic_DNA"/>
</dbReference>
<keyword evidence="15" id="KW-1185">Reference proteome</keyword>
<gene>
    <name evidence="14" type="ORF">ANANG_G00224510</name>
</gene>
<dbReference type="PANTHER" id="PTHR11254:SF363">
    <property type="entry name" value="E3 UBIQUITIN-PROTEIN LIGASE HACE1"/>
    <property type="match status" value="1"/>
</dbReference>
<accession>A0A9D3M0T4</accession>
<keyword evidence="9 12" id="KW-0833">Ubl conjugation pathway</keyword>
<organism evidence="14 15">
    <name type="scientific">Anguilla anguilla</name>
    <name type="common">European freshwater eel</name>
    <name type="synonym">Muraena anguilla</name>
    <dbReference type="NCBI Taxonomy" id="7936"/>
    <lineage>
        <taxon>Eukaryota</taxon>
        <taxon>Metazoa</taxon>
        <taxon>Chordata</taxon>
        <taxon>Craniata</taxon>
        <taxon>Vertebrata</taxon>
        <taxon>Euteleostomi</taxon>
        <taxon>Actinopterygii</taxon>
        <taxon>Neopterygii</taxon>
        <taxon>Teleostei</taxon>
        <taxon>Anguilliformes</taxon>
        <taxon>Anguillidae</taxon>
        <taxon>Anguilla</taxon>
    </lineage>
</organism>
<evidence type="ECO:0000256" key="3">
    <source>
        <dbReference type="ARBA" id="ARBA00004496"/>
    </source>
</evidence>
<reference evidence="14" key="1">
    <citation type="submission" date="2021-01" db="EMBL/GenBank/DDBJ databases">
        <title>A chromosome-scale assembly of European eel, Anguilla anguilla.</title>
        <authorList>
            <person name="Henkel C."/>
            <person name="Jong-Raadsen S.A."/>
            <person name="Dufour S."/>
            <person name="Weltzien F.-A."/>
            <person name="Palstra A.P."/>
            <person name="Pelster B."/>
            <person name="Spaink H.P."/>
            <person name="Van Den Thillart G.E."/>
            <person name="Jansen H."/>
            <person name="Zahm M."/>
            <person name="Klopp C."/>
            <person name="Cedric C."/>
            <person name="Louis A."/>
            <person name="Berthelot C."/>
            <person name="Parey E."/>
            <person name="Roest Crollius H."/>
            <person name="Montfort J."/>
            <person name="Robinson-Rechavi M."/>
            <person name="Bucao C."/>
            <person name="Bouchez O."/>
            <person name="Gislard M."/>
            <person name="Lluch J."/>
            <person name="Milhes M."/>
            <person name="Lampietro C."/>
            <person name="Lopez Roques C."/>
            <person name="Donnadieu C."/>
            <person name="Braasch I."/>
            <person name="Desvignes T."/>
            <person name="Postlethwait J."/>
            <person name="Bobe J."/>
            <person name="Guiguen Y."/>
            <person name="Dirks R."/>
        </authorList>
    </citation>
    <scope>NUCLEOTIDE SEQUENCE</scope>
    <source>
        <strain evidence="14">Tag_6206</strain>
        <tissue evidence="14">Liver</tissue>
    </source>
</reference>
<dbReference type="GO" id="GO:0061025">
    <property type="term" value="P:membrane fusion"/>
    <property type="evidence" value="ECO:0007669"/>
    <property type="project" value="TreeGrafter"/>
</dbReference>
<keyword evidence="11" id="KW-0472">Membrane</keyword>
<evidence type="ECO:0000313" key="15">
    <source>
        <dbReference type="Proteomes" id="UP001044222"/>
    </source>
</evidence>
<name>A0A9D3M0T4_ANGAN</name>
<dbReference type="PANTHER" id="PTHR11254">
    <property type="entry name" value="HECT DOMAIN UBIQUITIN-PROTEIN LIGASE"/>
    <property type="match status" value="1"/>
</dbReference>
<dbReference type="InterPro" id="IPR000569">
    <property type="entry name" value="HECT_dom"/>
</dbReference>
<dbReference type="GO" id="GO:0000209">
    <property type="term" value="P:protein polyubiquitination"/>
    <property type="evidence" value="ECO:0007669"/>
    <property type="project" value="TreeGrafter"/>
</dbReference>
<keyword evidence="6" id="KW-0963">Cytoplasm</keyword>
<keyword evidence="7" id="KW-0808">Transferase</keyword>
<protein>
    <recommendedName>
        <fullName evidence="5">HECT-type E3 ubiquitin transferase</fullName>
        <ecNumber evidence="5">2.3.2.26</ecNumber>
    </recommendedName>
</protein>
<comment type="catalytic activity">
    <reaction evidence="1">
        <text>S-ubiquitinyl-[E2 ubiquitin-conjugating enzyme]-L-cysteine + [acceptor protein]-L-lysine = [E2 ubiquitin-conjugating enzyme]-L-cysteine + N(6)-ubiquitinyl-[acceptor protein]-L-lysine.</text>
        <dbReference type="EC" id="2.3.2.26"/>
    </reaction>
</comment>
<evidence type="ECO:0000256" key="5">
    <source>
        <dbReference type="ARBA" id="ARBA00012485"/>
    </source>
</evidence>
<dbReference type="OrthoDB" id="2384350at2759"/>
<evidence type="ECO:0000256" key="9">
    <source>
        <dbReference type="ARBA" id="ARBA00022786"/>
    </source>
</evidence>
<sequence>MASIEDIIGGLRAKISEEHVVRFNIIRRSVWDSTLRTMERPNFSPEKRLDIKFTDDDGLSEGAVDFGAPKREFFRSCLQELKDSSGMFEGPSNSKFLGCNLTATRTDAYYRAGQLMAMSIVHGGQTPCFLSEKLVQALIKGPQTVEVTVEDIADMDTQSALKELRESENEAQLMEAVRETEHLLSVSGCSKRITLSNKDDVSKDLAHWYVLQRTRTPFERFKEGLASLGVLEALQQHPQKMKTFFFKPTKKLSAVDLESLFKCRLSEKESNRFEWECRTLGFWRDYLQDAEFDMQAVTLEEILIFATGCETPPALGFSPEPSVEFLADSKFPTANTSDNVIRVPVKDTYEEFKNDMDFGIKNSSGFGMA</sequence>
<evidence type="ECO:0000256" key="1">
    <source>
        <dbReference type="ARBA" id="ARBA00000885"/>
    </source>
</evidence>
<dbReference type="OMA" id="MMIRSIA"/>
<evidence type="ECO:0000256" key="11">
    <source>
        <dbReference type="ARBA" id="ARBA00023136"/>
    </source>
</evidence>
<dbReference type="SUPFAM" id="SSF56204">
    <property type="entry name" value="Hect, E3 ligase catalytic domain"/>
    <property type="match status" value="1"/>
</dbReference>
<dbReference type="GO" id="GO:0007030">
    <property type="term" value="P:Golgi organization"/>
    <property type="evidence" value="ECO:0007669"/>
    <property type="project" value="TreeGrafter"/>
</dbReference>
<dbReference type="AlphaFoldDB" id="A0A9D3M0T4"/>
<evidence type="ECO:0000256" key="6">
    <source>
        <dbReference type="ARBA" id="ARBA00022490"/>
    </source>
</evidence>
<evidence type="ECO:0000256" key="7">
    <source>
        <dbReference type="ARBA" id="ARBA00022679"/>
    </source>
</evidence>
<feature type="domain" description="HECT" evidence="13">
    <location>
        <begin position="46"/>
        <end position="369"/>
    </location>
</feature>
<dbReference type="GO" id="GO:0005634">
    <property type="term" value="C:nucleus"/>
    <property type="evidence" value="ECO:0007669"/>
    <property type="project" value="TreeGrafter"/>
</dbReference>
<proteinExistence type="predicted"/>
<dbReference type="GO" id="GO:0061630">
    <property type="term" value="F:ubiquitin protein ligase activity"/>
    <property type="evidence" value="ECO:0007669"/>
    <property type="project" value="UniProtKB-EC"/>
</dbReference>
<dbReference type="PROSITE" id="PS50237">
    <property type="entry name" value="HECT"/>
    <property type="match status" value="1"/>
</dbReference>
<evidence type="ECO:0000259" key="13">
    <source>
        <dbReference type="PROSITE" id="PS50237"/>
    </source>
</evidence>
<comment type="pathway">
    <text evidence="4">Protein modification; protein ubiquitination.</text>
</comment>
<keyword evidence="10" id="KW-0040">ANK repeat</keyword>
<evidence type="ECO:0000256" key="10">
    <source>
        <dbReference type="ARBA" id="ARBA00023043"/>
    </source>
</evidence>
<dbReference type="GO" id="GO:0006511">
    <property type="term" value="P:ubiquitin-dependent protein catabolic process"/>
    <property type="evidence" value="ECO:0007669"/>
    <property type="project" value="TreeGrafter"/>
</dbReference>
<keyword evidence="8" id="KW-0677">Repeat</keyword>
<comment type="subcellular location">
    <subcellularLocation>
        <location evidence="3">Cytoplasm</location>
    </subcellularLocation>
    <subcellularLocation>
        <location evidence="2">Endomembrane system</location>
    </subcellularLocation>
</comment>
<dbReference type="Pfam" id="PF00632">
    <property type="entry name" value="HECT"/>
    <property type="match status" value="1"/>
</dbReference>
<dbReference type="SMART" id="SM00119">
    <property type="entry name" value="HECTc"/>
    <property type="match status" value="1"/>
</dbReference>
<dbReference type="GO" id="GO:0000139">
    <property type="term" value="C:Golgi membrane"/>
    <property type="evidence" value="ECO:0007669"/>
    <property type="project" value="TreeGrafter"/>
</dbReference>
<evidence type="ECO:0000256" key="8">
    <source>
        <dbReference type="ARBA" id="ARBA00022737"/>
    </source>
</evidence>
<evidence type="ECO:0000256" key="12">
    <source>
        <dbReference type="PROSITE-ProRule" id="PRU00104"/>
    </source>
</evidence>
<evidence type="ECO:0000256" key="2">
    <source>
        <dbReference type="ARBA" id="ARBA00004308"/>
    </source>
</evidence>
<dbReference type="Proteomes" id="UP001044222">
    <property type="component" value="Chromosome 12"/>
</dbReference>
<comment type="caution">
    <text evidence="14">The sequence shown here is derived from an EMBL/GenBank/DDBJ whole genome shotgun (WGS) entry which is preliminary data.</text>
</comment>
<dbReference type="Gene3D" id="3.30.2410.10">
    <property type="entry name" value="Hect, E3 ligase catalytic domain"/>
    <property type="match status" value="1"/>
</dbReference>
<comment type="caution">
    <text evidence="12">Lacks conserved residue(s) required for the propagation of feature annotation.</text>
</comment>
<dbReference type="InterPro" id="IPR050409">
    <property type="entry name" value="E3_ubiq-protein_ligase"/>
</dbReference>
<evidence type="ECO:0000313" key="14">
    <source>
        <dbReference type="EMBL" id="KAG5838518.1"/>
    </source>
</evidence>
<dbReference type="InterPro" id="IPR035983">
    <property type="entry name" value="Hect_E3_ubiquitin_ligase"/>
</dbReference>
<dbReference type="Gene3D" id="3.90.1750.10">
    <property type="entry name" value="Hect, E3 ligase catalytic domains"/>
    <property type="match status" value="1"/>
</dbReference>